<proteinExistence type="predicted"/>
<reference evidence="6" key="1">
    <citation type="submission" date="2016-09" db="EMBL/GenBank/DDBJ databases">
        <title>The complete mitochondrial genome of the stalk-forming diatom Didymosphenia geminata.</title>
        <authorList>
            <person name="Aunins A.W."/>
            <person name="King T.L."/>
            <person name="Hamilton D."/>
        </authorList>
    </citation>
    <scope>NUCLEOTIDE SEQUENCE</scope>
</reference>
<organism evidence="6">
    <name type="scientific">Didymosphenia geminata</name>
    <name type="common">rock snot</name>
    <dbReference type="NCBI Taxonomy" id="1115533"/>
    <lineage>
        <taxon>Eukaryota</taxon>
        <taxon>Sar</taxon>
        <taxon>Stramenopiles</taxon>
        <taxon>Ochrophyta</taxon>
        <taxon>Bacillariophyta</taxon>
        <taxon>Bacillariophyceae</taxon>
        <taxon>Bacillariophycidae</taxon>
        <taxon>Cymbellales</taxon>
        <taxon>Gomphonemataceae</taxon>
        <taxon>Didymosphenia</taxon>
    </lineage>
</organism>
<accession>A0A1L4BME3</accession>
<keyword evidence="6" id="KW-0496">Mitochondrion</keyword>
<evidence type="ECO:0000256" key="2">
    <source>
        <dbReference type="ARBA" id="ARBA00022692"/>
    </source>
</evidence>
<feature type="transmembrane region" description="Helical" evidence="5">
    <location>
        <begin position="162"/>
        <end position="182"/>
    </location>
</feature>
<dbReference type="GeneID" id="30683901"/>
<evidence type="ECO:0000256" key="4">
    <source>
        <dbReference type="ARBA" id="ARBA00023136"/>
    </source>
</evidence>
<dbReference type="Pfam" id="PF00902">
    <property type="entry name" value="TatC"/>
    <property type="match status" value="1"/>
</dbReference>
<feature type="transmembrane region" description="Helical" evidence="5">
    <location>
        <begin position="12"/>
        <end position="29"/>
    </location>
</feature>
<name>A0A1L4BME3_9STRA</name>
<comment type="subcellular location">
    <subcellularLocation>
        <location evidence="1">Membrane</location>
        <topology evidence="1">Multi-pass membrane protein</topology>
    </subcellularLocation>
</comment>
<dbReference type="InterPro" id="IPR002033">
    <property type="entry name" value="TatC"/>
</dbReference>
<evidence type="ECO:0000256" key="1">
    <source>
        <dbReference type="ARBA" id="ARBA00004141"/>
    </source>
</evidence>
<dbReference type="GO" id="GO:0016020">
    <property type="term" value="C:membrane"/>
    <property type="evidence" value="ECO:0007669"/>
    <property type="project" value="UniProtKB-SubCell"/>
</dbReference>
<keyword evidence="3 5" id="KW-1133">Transmembrane helix</keyword>
<evidence type="ECO:0000313" key="6">
    <source>
        <dbReference type="EMBL" id="API83119.1"/>
    </source>
</evidence>
<dbReference type="EMBL" id="KX889125">
    <property type="protein sequence ID" value="API83119.1"/>
    <property type="molecule type" value="Genomic_DNA"/>
</dbReference>
<dbReference type="RefSeq" id="YP_009329928.1">
    <property type="nucleotide sequence ID" value="NC_032171.1"/>
</dbReference>
<feature type="transmembrane region" description="Helical" evidence="5">
    <location>
        <begin position="217"/>
        <end position="241"/>
    </location>
</feature>
<feature type="transmembrane region" description="Helical" evidence="5">
    <location>
        <begin position="62"/>
        <end position="83"/>
    </location>
</feature>
<sequence>MLKFFIEIKNRFFLIFMTLVSLFVTIYFYKEVLLFIIIKPNSFYNIIKTVPYYIFTDITDILFIYIELEIFVCSQVLLIILIYHSFIFFSDSLFINEYRFCKSLFKTIIISWIIASFFSVNYAIPLSWNFFFSFQELLIEKNLINFYFEAKITEYLKFYTSLYFIFWLYSQILAFFFFFLYNSKKKNIKKLRKIFYFFFFLLSTLATPDVINQLLSSIFFILTYEFFFLLILCKTNIIFLYNKIKVTN</sequence>
<evidence type="ECO:0000256" key="3">
    <source>
        <dbReference type="ARBA" id="ARBA00022989"/>
    </source>
</evidence>
<evidence type="ECO:0000256" key="5">
    <source>
        <dbReference type="SAM" id="Phobius"/>
    </source>
</evidence>
<dbReference type="AlphaFoldDB" id="A0A1L4BME3"/>
<feature type="transmembrane region" description="Helical" evidence="5">
    <location>
        <begin position="104"/>
        <end position="124"/>
    </location>
</feature>
<keyword evidence="4 5" id="KW-0472">Membrane</keyword>
<keyword evidence="2 5" id="KW-0812">Transmembrane</keyword>
<protein>
    <submittedName>
        <fullName evidence="6">Sec-independent protein translocase component tatC</fullName>
    </submittedName>
</protein>
<gene>
    <name evidence="6" type="primary">tatC</name>
</gene>
<geneLocation type="mitochondrion" evidence="6"/>
<feature type="transmembrane region" description="Helical" evidence="5">
    <location>
        <begin position="194"/>
        <end position="211"/>
    </location>
</feature>